<accession>A0A171PVN9</accession>
<evidence type="ECO:0000313" key="2">
    <source>
        <dbReference type="EMBL" id="AJP09100.1"/>
    </source>
</evidence>
<feature type="domain" description="HMG box" evidence="1">
    <location>
        <begin position="66"/>
        <end position="101"/>
    </location>
</feature>
<sequence>MIAKSNSNNTMTALDGVHQINSLVTSVFSDSEHINEWLSLSKQRALNMILKRTMRIKNRRKRPIQPTAYNLFYKDQVPVLTKEFPNISCRDIMKEAARRWNYHKQYNPKYLLDNYNYRTERTSDK</sequence>
<evidence type="ECO:0000313" key="3">
    <source>
        <dbReference type="Proteomes" id="UP000232922"/>
    </source>
</evidence>
<dbReference type="InterPro" id="IPR009071">
    <property type="entry name" value="HMG_box_dom"/>
</dbReference>
<dbReference type="Proteomes" id="UP000232922">
    <property type="component" value="Genome"/>
</dbReference>
<dbReference type="GeneID" id="41900736"/>
<reference evidence="3" key="1">
    <citation type="submission" date="2014-04" db="EMBL/GenBank/DDBJ databases">
        <authorList>
            <person name="Wei Y."/>
            <person name="Huang G."/>
            <person name="Cheng X."/>
        </authorList>
    </citation>
    <scope>NUCLEOTIDE SEQUENCE [LARGE SCALE GENOMIC DNA]</scope>
</reference>
<dbReference type="RefSeq" id="YP_009701600.1">
    <property type="nucleotide sequence ID" value="NC_044938.1"/>
</dbReference>
<dbReference type="Pfam" id="PF00505">
    <property type="entry name" value="HMG_box"/>
    <property type="match status" value="1"/>
</dbReference>
<proteinExistence type="predicted"/>
<evidence type="ECO:0000259" key="1">
    <source>
        <dbReference type="Pfam" id="PF00505"/>
    </source>
</evidence>
<dbReference type="EMBL" id="KJ755191">
    <property type="protein sequence ID" value="AJP09100.1"/>
    <property type="molecule type" value="Genomic_DNA"/>
</dbReference>
<dbReference type="KEGG" id="vg:41900736"/>
<protein>
    <recommendedName>
        <fullName evidence="1">HMG box domain-containing protein</fullName>
    </recommendedName>
</protein>
<dbReference type="InterPro" id="IPR036910">
    <property type="entry name" value="HMG_box_dom_sf"/>
</dbReference>
<dbReference type="CDD" id="cd00084">
    <property type="entry name" value="HMG-box_SF"/>
    <property type="match status" value="1"/>
</dbReference>
<name>A0A171PVN9_9VIRU</name>
<organism evidence="2 3">
    <name type="scientific">Heliothis virescens ascovirus 3f</name>
    <dbReference type="NCBI Taxonomy" id="328614"/>
    <lineage>
        <taxon>Viruses</taxon>
        <taxon>Varidnaviria</taxon>
        <taxon>Bamfordvirae</taxon>
        <taxon>Nucleocytoviricota</taxon>
        <taxon>Megaviricetes</taxon>
        <taxon>Pimascovirales</taxon>
        <taxon>Pimascovirales incertae sedis</taxon>
        <taxon>Ascoviridae</taxon>
        <taxon>Ascovirus</taxon>
        <taxon>Ascovirus hvav3a</taxon>
    </lineage>
</organism>
<dbReference type="Gene3D" id="1.10.30.10">
    <property type="entry name" value="High mobility group box domain"/>
    <property type="match status" value="1"/>
</dbReference>
<dbReference type="SUPFAM" id="SSF47095">
    <property type="entry name" value="HMG-box"/>
    <property type="match status" value="1"/>
</dbReference>